<feature type="transmembrane region" description="Helical" evidence="8">
    <location>
        <begin position="89"/>
        <end position="107"/>
    </location>
</feature>
<evidence type="ECO:0000256" key="7">
    <source>
        <dbReference type="SAM" id="MobiDB-lite"/>
    </source>
</evidence>
<feature type="transmembrane region" description="Helical" evidence="8">
    <location>
        <begin position="60"/>
        <end position="77"/>
    </location>
</feature>
<dbReference type="RefSeq" id="WP_301572683.1">
    <property type="nucleotide sequence ID" value="NZ_JAPWIE010000005.1"/>
</dbReference>
<accession>A0ABT4MXR3</accession>
<feature type="transmembrane region" description="Helical" evidence="8">
    <location>
        <begin position="119"/>
        <end position="137"/>
    </location>
</feature>
<dbReference type="Proteomes" id="UP001067235">
    <property type="component" value="Unassembled WGS sequence"/>
</dbReference>
<evidence type="ECO:0000256" key="8">
    <source>
        <dbReference type="SAM" id="Phobius"/>
    </source>
</evidence>
<gene>
    <name evidence="10" type="ORF">O4213_17460</name>
</gene>
<keyword evidence="3 10" id="KW-0808">Transferase</keyword>
<evidence type="ECO:0000256" key="3">
    <source>
        <dbReference type="ARBA" id="ARBA00022679"/>
    </source>
</evidence>
<dbReference type="GO" id="GO:0016740">
    <property type="term" value="F:transferase activity"/>
    <property type="evidence" value="ECO:0007669"/>
    <property type="project" value="UniProtKB-KW"/>
</dbReference>
<protein>
    <submittedName>
        <fullName evidence="10">Sugar transferase</fullName>
    </submittedName>
</protein>
<organism evidence="10 11">
    <name type="scientific">Gordonia rubripertincta</name>
    <name type="common">Rhodococcus corallinus</name>
    <dbReference type="NCBI Taxonomy" id="36822"/>
    <lineage>
        <taxon>Bacteria</taxon>
        <taxon>Bacillati</taxon>
        <taxon>Actinomycetota</taxon>
        <taxon>Actinomycetes</taxon>
        <taxon>Mycobacteriales</taxon>
        <taxon>Gordoniaceae</taxon>
        <taxon>Gordonia</taxon>
    </lineage>
</organism>
<comment type="similarity">
    <text evidence="2">Belongs to the bacterial sugar transferase family.</text>
</comment>
<evidence type="ECO:0000256" key="2">
    <source>
        <dbReference type="ARBA" id="ARBA00006464"/>
    </source>
</evidence>
<keyword evidence="11" id="KW-1185">Reference proteome</keyword>
<dbReference type="EMBL" id="JAPWIE010000005">
    <property type="protein sequence ID" value="MCZ4551781.1"/>
    <property type="molecule type" value="Genomic_DNA"/>
</dbReference>
<evidence type="ECO:0000256" key="4">
    <source>
        <dbReference type="ARBA" id="ARBA00022692"/>
    </source>
</evidence>
<dbReference type="InterPro" id="IPR003362">
    <property type="entry name" value="Bact_transf"/>
</dbReference>
<comment type="subcellular location">
    <subcellularLocation>
        <location evidence="1">Membrane</location>
        <topology evidence="1">Multi-pass membrane protein</topology>
    </subcellularLocation>
</comment>
<name>A0ABT4MXR3_GORRU</name>
<feature type="transmembrane region" description="Helical" evidence="8">
    <location>
        <begin position="283"/>
        <end position="309"/>
    </location>
</feature>
<evidence type="ECO:0000256" key="5">
    <source>
        <dbReference type="ARBA" id="ARBA00022989"/>
    </source>
</evidence>
<reference evidence="10" key="1">
    <citation type="submission" date="2022-12" db="EMBL/GenBank/DDBJ databases">
        <authorList>
            <person name="Krivoruchko A.V."/>
            <person name="Elkin A."/>
        </authorList>
    </citation>
    <scope>NUCLEOTIDE SEQUENCE</scope>
    <source>
        <strain evidence="10">IEGM 1388</strain>
    </source>
</reference>
<dbReference type="PANTHER" id="PTHR30576:SF0">
    <property type="entry name" value="UNDECAPRENYL-PHOSPHATE N-ACETYLGALACTOSAMINYL 1-PHOSPHATE TRANSFERASE-RELATED"/>
    <property type="match status" value="1"/>
</dbReference>
<proteinExistence type="inferred from homology"/>
<evidence type="ECO:0000256" key="1">
    <source>
        <dbReference type="ARBA" id="ARBA00004141"/>
    </source>
</evidence>
<evidence type="ECO:0000256" key="6">
    <source>
        <dbReference type="ARBA" id="ARBA00023136"/>
    </source>
</evidence>
<feature type="region of interest" description="Disordered" evidence="7">
    <location>
        <begin position="1"/>
        <end position="20"/>
    </location>
</feature>
<dbReference type="InterPro" id="IPR017475">
    <property type="entry name" value="EPS_sugar_tfrase"/>
</dbReference>
<keyword evidence="6 8" id="KW-0472">Membrane</keyword>
<feature type="transmembrane region" description="Helical" evidence="8">
    <location>
        <begin position="32"/>
        <end position="54"/>
    </location>
</feature>
<dbReference type="Pfam" id="PF13727">
    <property type="entry name" value="CoA_binding_3"/>
    <property type="match status" value="1"/>
</dbReference>
<feature type="domain" description="Bacterial sugar transferase" evidence="9">
    <location>
        <begin position="281"/>
        <end position="464"/>
    </location>
</feature>
<sequence length="469" mass="52953">MKLPNFTPERKQQETRVVGDSSRRPRMSILRYRVDVILAALDFLFVAVGLSVLWHSTVEALVAGAVVVLLIELAGHYQKQITLSALDEIPRLAGTCIIAIFLITVLFDVETTTLEIFTRALLLFAALFALRVIYYGVRRRRRARNITSRSRTVIIGGGVVAAELIERIAEHPEFGLEPVAVIDQDPLFDTRSLRIPVIADVSLRELVVRERVGTVIVAFTNAADSALVSPLRECGELDCEIYIVPRLFEFTHLSADMDRIHTIPLMKVRRNAYRSWYWRCKRVFDCTAAMLALVLLSPLMAAAALAVYLGNRRAPIIFRQVRVGRHSKEFTLYKFRSMNPVAASASDKDWNPGTASPRLNTVGRILRKTSIDELPQLWNVVRGDMSLVGPRPERPHFVEQFRESVTSYGDRHRVDVGLTGWAAINGLRGDTSIRDRALYDNFYIENWSVWLDIKIIILTIRAVVRGTGS</sequence>
<evidence type="ECO:0000313" key="11">
    <source>
        <dbReference type="Proteomes" id="UP001067235"/>
    </source>
</evidence>
<keyword evidence="5 8" id="KW-1133">Transmembrane helix</keyword>
<evidence type="ECO:0000259" key="9">
    <source>
        <dbReference type="Pfam" id="PF02397"/>
    </source>
</evidence>
<dbReference type="Gene3D" id="3.40.50.720">
    <property type="entry name" value="NAD(P)-binding Rossmann-like Domain"/>
    <property type="match status" value="1"/>
</dbReference>
<dbReference type="Pfam" id="PF02397">
    <property type="entry name" value="Bac_transf"/>
    <property type="match status" value="1"/>
</dbReference>
<dbReference type="PANTHER" id="PTHR30576">
    <property type="entry name" value="COLANIC BIOSYNTHESIS UDP-GLUCOSE LIPID CARRIER TRANSFERASE"/>
    <property type="match status" value="1"/>
</dbReference>
<evidence type="ECO:0000313" key="10">
    <source>
        <dbReference type="EMBL" id="MCZ4551781.1"/>
    </source>
</evidence>
<comment type="caution">
    <text evidence="10">The sequence shown here is derived from an EMBL/GenBank/DDBJ whole genome shotgun (WGS) entry which is preliminary data.</text>
</comment>
<keyword evidence="4 8" id="KW-0812">Transmembrane</keyword>
<dbReference type="NCBIfam" id="TIGR03025">
    <property type="entry name" value="EPS_sugtrans"/>
    <property type="match status" value="1"/>
</dbReference>